<evidence type="ECO:0000256" key="5">
    <source>
        <dbReference type="ARBA" id="ARBA00022801"/>
    </source>
</evidence>
<dbReference type="InterPro" id="IPR000917">
    <property type="entry name" value="Sulfatase_N"/>
</dbReference>
<evidence type="ECO:0000256" key="7">
    <source>
        <dbReference type="ARBA" id="ARBA00023180"/>
    </source>
</evidence>
<dbReference type="OrthoDB" id="9783154at2"/>
<evidence type="ECO:0000256" key="3">
    <source>
        <dbReference type="ARBA" id="ARBA00022723"/>
    </source>
</evidence>
<name>A0A368KLE5_9BACT</name>
<comment type="cofactor">
    <cofactor evidence="1">
        <name>Ca(2+)</name>
        <dbReference type="ChEBI" id="CHEBI:29108"/>
    </cofactor>
</comment>
<proteinExistence type="inferred from homology"/>
<gene>
    <name evidence="9" type="ORF">DTL42_21795</name>
</gene>
<keyword evidence="4" id="KW-0732">Signal</keyword>
<sequence length="462" mass="51835">MLLGVFAGWQTSDAQEVANTQVNAQKRPPNFVVIFCDDLGYGDLGCFGNPTIRTKQLDRMAAEGMKLTQFYVGASVCTPSRAALMTGRLPCRSGMCGNKRRVLFPDSKGGLPAEEITLAEALQEGGYATACIGKWHLGHHKQFLPTNNGFDYYFGIPYSNDMDRVPEAPKGRASMWNPKSEYFNVPLMRNEEIVERPAEQTTITRRYTEEAVKFIDEHQEEPFFIYLAHSMPHVPLFRSPEFEGVSRRGYFGDVIEEIDWSVGQVLQKLRDTGLDDNTLVVFCSDNGPWLPYGDHGGSAGPLRGGKGSTWDGGMREPTIFWWPKTIPAASVAADIGSTMDLMATFHSLADLEMPNDRTFDSHDLTPVLKQTGKSTREAFFYYRGYDLTAVRYGPWKLHFKTQAGYGQPKPEIHDPPVLFNIEHDPGESRNVAKENPEVIETILAEVKRHQSEMVFAESQLEL</sequence>
<evidence type="ECO:0000259" key="8">
    <source>
        <dbReference type="Pfam" id="PF00884"/>
    </source>
</evidence>
<comment type="similarity">
    <text evidence="2">Belongs to the sulfatase family.</text>
</comment>
<dbReference type="PANTHER" id="PTHR42693:SF33">
    <property type="entry name" value="ARYLSULFATASE"/>
    <property type="match status" value="1"/>
</dbReference>
<dbReference type="AlphaFoldDB" id="A0A368KLE5"/>
<accession>A0A368KLE5</accession>
<dbReference type="GO" id="GO:0046872">
    <property type="term" value="F:metal ion binding"/>
    <property type="evidence" value="ECO:0007669"/>
    <property type="project" value="UniProtKB-KW"/>
</dbReference>
<comment type="caution">
    <text evidence="9">The sequence shown here is derived from an EMBL/GenBank/DDBJ whole genome shotgun (WGS) entry which is preliminary data.</text>
</comment>
<feature type="domain" description="Sulfatase N-terminal" evidence="8">
    <location>
        <begin position="29"/>
        <end position="350"/>
    </location>
</feature>
<evidence type="ECO:0000256" key="1">
    <source>
        <dbReference type="ARBA" id="ARBA00001913"/>
    </source>
</evidence>
<dbReference type="SUPFAM" id="SSF53649">
    <property type="entry name" value="Alkaline phosphatase-like"/>
    <property type="match status" value="1"/>
</dbReference>
<dbReference type="PROSITE" id="PS00149">
    <property type="entry name" value="SULFATASE_2"/>
    <property type="match status" value="1"/>
</dbReference>
<keyword evidence="7" id="KW-0325">Glycoprotein</keyword>
<dbReference type="Gene3D" id="3.40.720.10">
    <property type="entry name" value="Alkaline Phosphatase, subunit A"/>
    <property type="match status" value="1"/>
</dbReference>
<keyword evidence="3" id="KW-0479">Metal-binding</keyword>
<dbReference type="Pfam" id="PF14707">
    <property type="entry name" value="Sulfatase_C"/>
    <property type="match status" value="1"/>
</dbReference>
<dbReference type="InterPro" id="IPR024607">
    <property type="entry name" value="Sulfatase_CS"/>
</dbReference>
<dbReference type="Proteomes" id="UP000253562">
    <property type="component" value="Unassembled WGS sequence"/>
</dbReference>
<dbReference type="CDD" id="cd16026">
    <property type="entry name" value="GALNS_like"/>
    <property type="match status" value="1"/>
</dbReference>
<keyword evidence="6" id="KW-0106">Calcium</keyword>
<evidence type="ECO:0000256" key="6">
    <source>
        <dbReference type="ARBA" id="ARBA00022837"/>
    </source>
</evidence>
<dbReference type="PROSITE" id="PS00523">
    <property type="entry name" value="SULFATASE_1"/>
    <property type="match status" value="1"/>
</dbReference>
<evidence type="ECO:0000313" key="10">
    <source>
        <dbReference type="Proteomes" id="UP000253562"/>
    </source>
</evidence>
<evidence type="ECO:0000256" key="2">
    <source>
        <dbReference type="ARBA" id="ARBA00008779"/>
    </source>
</evidence>
<organism evidence="9 10">
    <name type="scientific">Bremerella cremea</name>
    <dbReference type="NCBI Taxonomy" id="1031537"/>
    <lineage>
        <taxon>Bacteria</taxon>
        <taxon>Pseudomonadati</taxon>
        <taxon>Planctomycetota</taxon>
        <taxon>Planctomycetia</taxon>
        <taxon>Pirellulales</taxon>
        <taxon>Pirellulaceae</taxon>
        <taxon>Bremerella</taxon>
    </lineage>
</organism>
<keyword evidence="5" id="KW-0378">Hydrolase</keyword>
<evidence type="ECO:0000256" key="4">
    <source>
        <dbReference type="ARBA" id="ARBA00022729"/>
    </source>
</evidence>
<dbReference type="InterPro" id="IPR050738">
    <property type="entry name" value="Sulfatase"/>
</dbReference>
<dbReference type="Gene3D" id="3.30.1120.10">
    <property type="match status" value="1"/>
</dbReference>
<reference evidence="9 10" key="1">
    <citation type="submission" date="2018-07" db="EMBL/GenBank/DDBJ databases">
        <title>Comparative genomes isolates from brazilian mangrove.</title>
        <authorList>
            <person name="De Araujo J.E."/>
            <person name="Taketani R.G."/>
            <person name="Silva M.C.P."/>
            <person name="Lourenco M.V."/>
            <person name="Oliveira V.M."/>
            <person name="Andreote F.D."/>
        </authorList>
    </citation>
    <scope>NUCLEOTIDE SEQUENCE [LARGE SCALE GENOMIC DNA]</scope>
    <source>
        <strain evidence="9 10">HEX PRIS-MGV</strain>
    </source>
</reference>
<evidence type="ECO:0000313" key="9">
    <source>
        <dbReference type="EMBL" id="RCS41567.1"/>
    </source>
</evidence>
<protein>
    <submittedName>
        <fullName evidence="9">Arylsulfatase</fullName>
    </submittedName>
</protein>
<dbReference type="EMBL" id="QPEX01000045">
    <property type="protein sequence ID" value="RCS41567.1"/>
    <property type="molecule type" value="Genomic_DNA"/>
</dbReference>
<dbReference type="PANTHER" id="PTHR42693">
    <property type="entry name" value="ARYLSULFATASE FAMILY MEMBER"/>
    <property type="match status" value="1"/>
</dbReference>
<dbReference type="GO" id="GO:0004065">
    <property type="term" value="F:arylsulfatase activity"/>
    <property type="evidence" value="ECO:0007669"/>
    <property type="project" value="TreeGrafter"/>
</dbReference>
<dbReference type="FunFam" id="3.40.720.10:FF:000023">
    <property type="entry name" value="Arylsulfatase A"/>
    <property type="match status" value="1"/>
</dbReference>
<dbReference type="InterPro" id="IPR017850">
    <property type="entry name" value="Alkaline_phosphatase_core_sf"/>
</dbReference>
<dbReference type="Pfam" id="PF00884">
    <property type="entry name" value="Sulfatase"/>
    <property type="match status" value="1"/>
</dbReference>